<dbReference type="PANTHER" id="PTHR10434:SF66">
    <property type="entry name" value="PHOSPHOLIPID_GLYCEROL ACYLTRANSFERASE DOMAIN-CONTAINING PROTEIN"/>
    <property type="match status" value="1"/>
</dbReference>
<evidence type="ECO:0000256" key="8">
    <source>
        <dbReference type="ARBA" id="ARBA00023315"/>
    </source>
</evidence>
<dbReference type="RefSeq" id="WP_246914077.1">
    <property type="nucleotide sequence ID" value="NZ_JALJRB010000033.1"/>
</dbReference>
<keyword evidence="10" id="KW-0812">Transmembrane</keyword>
<dbReference type="GO" id="GO:0016020">
    <property type="term" value="C:membrane"/>
    <property type="evidence" value="ECO:0007669"/>
    <property type="project" value="InterPro"/>
</dbReference>
<comment type="catalytic activity">
    <reaction evidence="1 9">
        <text>a 1-acyl-sn-glycero-3-phosphate + an acyl-CoA = a 1,2-diacyl-sn-glycero-3-phosphate + CoA</text>
        <dbReference type="Rhea" id="RHEA:19709"/>
        <dbReference type="ChEBI" id="CHEBI:57287"/>
        <dbReference type="ChEBI" id="CHEBI:57970"/>
        <dbReference type="ChEBI" id="CHEBI:58342"/>
        <dbReference type="ChEBI" id="CHEBI:58608"/>
        <dbReference type="EC" id="2.3.1.51"/>
    </reaction>
</comment>
<keyword evidence="10" id="KW-1133">Transmembrane helix</keyword>
<feature type="domain" description="Phospholipid/glycerol acyltransferase" evidence="11">
    <location>
        <begin position="80"/>
        <end position="194"/>
    </location>
</feature>
<keyword evidence="9" id="KW-0444">Lipid biosynthesis</keyword>
<comment type="similarity">
    <text evidence="4 9">Belongs to the 1-acyl-sn-glycerol-3-phosphate acyltransferase family.</text>
</comment>
<feature type="transmembrane region" description="Helical" evidence="10">
    <location>
        <begin position="12"/>
        <end position="40"/>
    </location>
</feature>
<keyword evidence="9" id="KW-0594">Phospholipid biosynthesis</keyword>
<evidence type="ECO:0000256" key="6">
    <source>
        <dbReference type="ARBA" id="ARBA00016139"/>
    </source>
</evidence>
<evidence type="ECO:0000256" key="2">
    <source>
        <dbReference type="ARBA" id="ARBA00004728"/>
    </source>
</evidence>
<proteinExistence type="inferred from homology"/>
<keyword evidence="13" id="KW-1185">Reference proteome</keyword>
<dbReference type="NCBIfam" id="TIGR00530">
    <property type="entry name" value="AGP_acyltrn"/>
    <property type="match status" value="1"/>
</dbReference>
<keyword evidence="7 9" id="KW-0808">Transferase</keyword>
<evidence type="ECO:0000256" key="3">
    <source>
        <dbReference type="ARBA" id="ARBA00005189"/>
    </source>
</evidence>
<name>A0AA41ULU6_9BACT</name>
<comment type="pathway">
    <text evidence="2">Phospholipid metabolism; CDP-diacylglycerol biosynthesis; CDP-diacylglycerol from sn-glycerol 3-phosphate: step 2/3.</text>
</comment>
<keyword evidence="9" id="KW-1208">Phospholipid metabolism</keyword>
<evidence type="ECO:0000256" key="4">
    <source>
        <dbReference type="ARBA" id="ARBA00008655"/>
    </source>
</evidence>
<gene>
    <name evidence="12" type="ORF">MRX98_19480</name>
</gene>
<dbReference type="GO" id="GO:0003841">
    <property type="term" value="F:1-acylglycerol-3-phosphate O-acyltransferase activity"/>
    <property type="evidence" value="ECO:0007669"/>
    <property type="project" value="UniProtKB-UniRule"/>
</dbReference>
<keyword evidence="10" id="KW-0472">Membrane</keyword>
<dbReference type="PANTHER" id="PTHR10434">
    <property type="entry name" value="1-ACYL-SN-GLYCEROL-3-PHOSPHATE ACYLTRANSFERASE"/>
    <property type="match status" value="1"/>
</dbReference>
<evidence type="ECO:0000313" key="12">
    <source>
        <dbReference type="EMBL" id="MCJ8502767.1"/>
    </source>
</evidence>
<sequence>MTVLAKLGRVLPFVHTVVICTWVVCITVVLGIVAIVTSYFSKTGNAVHWVAKIWGRAILLVSLVKVHVHGTEHLVRGRSVIFMSNHQSNFDIPVFFCALPVQFRWLAKAELFKIPIFGRGMRGAGYISIDRSDRRSAMASLTRAAETIRNGASVLIFPEGTRTKDGSLRDFKKGGFILAVDAGVPVVPMAVYGTFDIMPRGSLLIRRRSVHIAFGPAIDAADYTRATKDGLMDAVRDAIQEILDRLRAGQTRG</sequence>
<evidence type="ECO:0000313" key="13">
    <source>
        <dbReference type="Proteomes" id="UP001165427"/>
    </source>
</evidence>
<accession>A0AA41ULU6</accession>
<evidence type="ECO:0000256" key="5">
    <source>
        <dbReference type="ARBA" id="ARBA00013211"/>
    </source>
</evidence>
<dbReference type="EC" id="2.3.1.51" evidence="5 9"/>
<dbReference type="SUPFAM" id="SSF69593">
    <property type="entry name" value="Glycerol-3-phosphate (1)-acyltransferase"/>
    <property type="match status" value="1"/>
</dbReference>
<dbReference type="SMART" id="SM00563">
    <property type="entry name" value="PlsC"/>
    <property type="match status" value="1"/>
</dbReference>
<evidence type="ECO:0000256" key="7">
    <source>
        <dbReference type="ARBA" id="ARBA00022679"/>
    </source>
</evidence>
<evidence type="ECO:0000259" key="11">
    <source>
        <dbReference type="SMART" id="SM00563"/>
    </source>
</evidence>
<dbReference type="Pfam" id="PF01553">
    <property type="entry name" value="Acyltransferase"/>
    <property type="match status" value="1"/>
</dbReference>
<reference evidence="12" key="1">
    <citation type="submission" date="2022-04" db="EMBL/GenBank/DDBJ databases">
        <title>Desulfatitalea alkaliphila sp. nov., a novel anaerobic sulfate-reducing bacterium isolated from terrestrial mud volcano, Taman Peninsula, Russia.</title>
        <authorList>
            <person name="Khomyakova M.A."/>
            <person name="Merkel A.Y."/>
            <person name="Slobodkin A.I."/>
        </authorList>
    </citation>
    <scope>NUCLEOTIDE SEQUENCE</scope>
    <source>
        <strain evidence="12">M08but</strain>
    </source>
</reference>
<comment type="domain">
    <text evidence="9">The HXXXXD motif is essential for acyltransferase activity and may constitute the binding site for the phosphate moiety of the glycerol-3-phosphate.</text>
</comment>
<dbReference type="GO" id="GO:0006654">
    <property type="term" value="P:phosphatidic acid biosynthetic process"/>
    <property type="evidence" value="ECO:0007669"/>
    <property type="project" value="TreeGrafter"/>
</dbReference>
<dbReference type="InterPro" id="IPR002123">
    <property type="entry name" value="Plipid/glycerol_acylTrfase"/>
</dbReference>
<evidence type="ECO:0000256" key="9">
    <source>
        <dbReference type="RuleBase" id="RU361267"/>
    </source>
</evidence>
<dbReference type="AlphaFoldDB" id="A0AA41ULU6"/>
<evidence type="ECO:0000256" key="10">
    <source>
        <dbReference type="SAM" id="Phobius"/>
    </source>
</evidence>
<organism evidence="12 13">
    <name type="scientific">Desulfatitalea alkaliphila</name>
    <dbReference type="NCBI Taxonomy" id="2929485"/>
    <lineage>
        <taxon>Bacteria</taxon>
        <taxon>Pseudomonadati</taxon>
        <taxon>Thermodesulfobacteriota</taxon>
        <taxon>Desulfobacteria</taxon>
        <taxon>Desulfobacterales</taxon>
        <taxon>Desulfosarcinaceae</taxon>
        <taxon>Desulfatitalea</taxon>
    </lineage>
</organism>
<keyword evidence="9" id="KW-0443">Lipid metabolism</keyword>
<dbReference type="InterPro" id="IPR004552">
    <property type="entry name" value="AGP_acyltrans"/>
</dbReference>
<comment type="pathway">
    <text evidence="3">Lipid metabolism.</text>
</comment>
<dbReference type="Proteomes" id="UP001165427">
    <property type="component" value="Unassembled WGS sequence"/>
</dbReference>
<dbReference type="EMBL" id="JALJRB010000033">
    <property type="protein sequence ID" value="MCJ8502767.1"/>
    <property type="molecule type" value="Genomic_DNA"/>
</dbReference>
<keyword evidence="8 9" id="KW-0012">Acyltransferase</keyword>
<dbReference type="CDD" id="cd07989">
    <property type="entry name" value="LPLAT_AGPAT-like"/>
    <property type="match status" value="1"/>
</dbReference>
<evidence type="ECO:0000256" key="1">
    <source>
        <dbReference type="ARBA" id="ARBA00001141"/>
    </source>
</evidence>
<protein>
    <recommendedName>
        <fullName evidence="6 9">1-acyl-sn-glycerol-3-phosphate acyltransferase</fullName>
        <ecNumber evidence="5 9">2.3.1.51</ecNumber>
    </recommendedName>
</protein>
<comment type="caution">
    <text evidence="12">The sequence shown here is derived from an EMBL/GenBank/DDBJ whole genome shotgun (WGS) entry which is preliminary data.</text>
</comment>